<dbReference type="AlphaFoldDB" id="A0A1C3WJL5"/>
<dbReference type="InterPro" id="IPR029044">
    <property type="entry name" value="Nucleotide-diphossugar_trans"/>
</dbReference>
<name>A0A1C3WJL5_9HYPH</name>
<sequence length="559" mass="63111">MISISLDDFVLSILVGEHHQATAATLECLDQWRIRSAITVDLVVNHNSQLDYFTYLEQVRERHPGKHLLIMHADIYFAEDFLHRLIEQIAFIEEAGLAWGLLGPAGVSYPYFKIVRNMVDYHGILYPFPYPLPAVHLDGHLLVIHKDLVFDFNKDYRGFHHYDTLLCIRSWSQSLPVFVINLPLRHLGQGNVAEWQERSDALGRDLGRVYGNKTIVTSMGPVELDVEPGVTRDFYKQEVESTLARLFHHRTLQDVTLVLRCDDASESSFGEALLSVCGQFDKPSQVIVLCSDRLRKSLELECSYFGMFVDIRILSAHPATTVSSEDVLMGCGDEIAALLPTSGLVSFLDATTSLFPNYVRDARQFHVLGAGVENVVAVLDMNYAVLESKRQDAELEPRLIEGWKTETIEDIVSGGIIPLASFVMPIGIFRSVFNDHKGGALSERVFVFRLVARARVFFLRRLGGYLRTTLKQLSADAGPLVEIAIQGEFLRSSYPFAYLWMKRHASAAPAPVQIPTFGAVHLSREQLLVTKLAQYPRIVDGIFMLHGLLKRLRKRVFIR</sequence>
<reference evidence="1 2" key="1">
    <citation type="submission" date="2016-08" db="EMBL/GenBank/DDBJ databases">
        <authorList>
            <person name="Seilhamer J.J."/>
        </authorList>
    </citation>
    <scope>NUCLEOTIDE SEQUENCE [LARGE SCALE GENOMIC DNA]</scope>
    <source>
        <strain evidence="1 2">P1-7</strain>
    </source>
</reference>
<dbReference type="EMBL" id="FMAF01000012">
    <property type="protein sequence ID" value="SCB40257.1"/>
    <property type="molecule type" value="Genomic_DNA"/>
</dbReference>
<dbReference type="RefSeq" id="WP_092574994.1">
    <property type="nucleotide sequence ID" value="NZ_FMAF01000012.1"/>
</dbReference>
<dbReference type="Proteomes" id="UP000199205">
    <property type="component" value="Unassembled WGS sequence"/>
</dbReference>
<gene>
    <name evidence="1" type="ORF">GA0061101_112149</name>
</gene>
<organism evidence="1 2">
    <name type="scientific">Rhizobium lusitanum</name>
    <dbReference type="NCBI Taxonomy" id="293958"/>
    <lineage>
        <taxon>Bacteria</taxon>
        <taxon>Pseudomonadati</taxon>
        <taxon>Pseudomonadota</taxon>
        <taxon>Alphaproteobacteria</taxon>
        <taxon>Hyphomicrobiales</taxon>
        <taxon>Rhizobiaceae</taxon>
        <taxon>Rhizobium/Agrobacterium group</taxon>
        <taxon>Rhizobium</taxon>
    </lineage>
</organism>
<protein>
    <submittedName>
        <fullName evidence="1">Uncharacterized protein</fullName>
    </submittedName>
</protein>
<dbReference type="Gene3D" id="3.90.550.10">
    <property type="entry name" value="Spore Coat Polysaccharide Biosynthesis Protein SpsA, Chain A"/>
    <property type="match status" value="1"/>
</dbReference>
<proteinExistence type="predicted"/>
<dbReference type="OrthoDB" id="8410538at2"/>
<dbReference type="SUPFAM" id="SSF53448">
    <property type="entry name" value="Nucleotide-diphospho-sugar transferases"/>
    <property type="match status" value="1"/>
</dbReference>
<evidence type="ECO:0000313" key="2">
    <source>
        <dbReference type="Proteomes" id="UP000199205"/>
    </source>
</evidence>
<evidence type="ECO:0000313" key="1">
    <source>
        <dbReference type="EMBL" id="SCB40257.1"/>
    </source>
</evidence>
<accession>A0A1C3WJL5</accession>